<feature type="domain" description="Protein kinase" evidence="5">
    <location>
        <begin position="1"/>
        <end position="121"/>
    </location>
</feature>
<proteinExistence type="predicted"/>
<protein>
    <recommendedName>
        <fullName evidence="5">Protein kinase domain-containing protein</fullName>
    </recommendedName>
</protein>
<dbReference type="Proteomes" id="UP001432027">
    <property type="component" value="Unassembled WGS sequence"/>
</dbReference>
<sequence length="121" mass="14019">KRFTDKKLFMELKYTGHVPYKHDSTFLYIQMELCHSTLDHWLSENTERDMTRMKKWFGQIVSAVHYIHERGKIHRDLKPSNIIFADDDHLKICDLGIASDRAILNTGNGPEVSKSGTADRG</sequence>
<accession>A0AAV5T648</accession>
<dbReference type="PANTHER" id="PTHR11042">
    <property type="entry name" value="EUKARYOTIC TRANSLATION INITIATION FACTOR 2-ALPHA KINASE EIF2-ALPHA KINASE -RELATED"/>
    <property type="match status" value="1"/>
</dbReference>
<evidence type="ECO:0000256" key="3">
    <source>
        <dbReference type="ARBA" id="ARBA00022777"/>
    </source>
</evidence>
<dbReference type="InterPro" id="IPR050339">
    <property type="entry name" value="CC_SR_Kinase"/>
</dbReference>
<name>A0AAV5T648_9BILA</name>
<evidence type="ECO:0000313" key="7">
    <source>
        <dbReference type="Proteomes" id="UP001432027"/>
    </source>
</evidence>
<dbReference type="GO" id="GO:0005524">
    <property type="term" value="F:ATP binding"/>
    <property type="evidence" value="ECO:0007669"/>
    <property type="project" value="UniProtKB-KW"/>
</dbReference>
<dbReference type="Gene3D" id="1.10.510.10">
    <property type="entry name" value="Transferase(Phosphotransferase) domain 1"/>
    <property type="match status" value="1"/>
</dbReference>
<dbReference type="GO" id="GO:0005634">
    <property type="term" value="C:nucleus"/>
    <property type="evidence" value="ECO:0007669"/>
    <property type="project" value="TreeGrafter"/>
</dbReference>
<keyword evidence="1" id="KW-0808">Transferase</keyword>
<organism evidence="6 7">
    <name type="scientific">Pristionchus entomophagus</name>
    <dbReference type="NCBI Taxonomy" id="358040"/>
    <lineage>
        <taxon>Eukaryota</taxon>
        <taxon>Metazoa</taxon>
        <taxon>Ecdysozoa</taxon>
        <taxon>Nematoda</taxon>
        <taxon>Chromadorea</taxon>
        <taxon>Rhabditida</taxon>
        <taxon>Rhabditina</taxon>
        <taxon>Diplogasteromorpha</taxon>
        <taxon>Diplogasteroidea</taxon>
        <taxon>Neodiplogasteridae</taxon>
        <taxon>Pristionchus</taxon>
    </lineage>
</organism>
<keyword evidence="4" id="KW-0067">ATP-binding</keyword>
<dbReference type="PROSITE" id="PS50011">
    <property type="entry name" value="PROTEIN_KINASE_DOM"/>
    <property type="match status" value="1"/>
</dbReference>
<comment type="caution">
    <text evidence="6">The sequence shown here is derived from an EMBL/GenBank/DDBJ whole genome shotgun (WGS) entry which is preliminary data.</text>
</comment>
<feature type="non-terminal residue" evidence="6">
    <location>
        <position position="121"/>
    </location>
</feature>
<dbReference type="InterPro" id="IPR000719">
    <property type="entry name" value="Prot_kinase_dom"/>
</dbReference>
<reference evidence="6" key="1">
    <citation type="submission" date="2023-10" db="EMBL/GenBank/DDBJ databases">
        <title>Genome assembly of Pristionchus species.</title>
        <authorList>
            <person name="Yoshida K."/>
            <person name="Sommer R.J."/>
        </authorList>
    </citation>
    <scope>NUCLEOTIDE SEQUENCE</scope>
    <source>
        <strain evidence="6">RS0144</strain>
    </source>
</reference>
<evidence type="ECO:0000259" key="5">
    <source>
        <dbReference type="PROSITE" id="PS50011"/>
    </source>
</evidence>
<feature type="non-terminal residue" evidence="6">
    <location>
        <position position="1"/>
    </location>
</feature>
<gene>
    <name evidence="6" type="ORF">PENTCL1PPCAC_12913</name>
</gene>
<keyword evidence="3" id="KW-0418">Kinase</keyword>
<evidence type="ECO:0000256" key="2">
    <source>
        <dbReference type="ARBA" id="ARBA00022741"/>
    </source>
</evidence>
<dbReference type="SUPFAM" id="SSF56112">
    <property type="entry name" value="Protein kinase-like (PK-like)"/>
    <property type="match status" value="1"/>
</dbReference>
<evidence type="ECO:0000313" key="6">
    <source>
        <dbReference type="EMBL" id="GMS90738.1"/>
    </source>
</evidence>
<dbReference type="AlphaFoldDB" id="A0AAV5T648"/>
<dbReference type="GO" id="GO:0004694">
    <property type="term" value="F:eukaryotic translation initiation factor 2alpha kinase activity"/>
    <property type="evidence" value="ECO:0007669"/>
    <property type="project" value="TreeGrafter"/>
</dbReference>
<dbReference type="InterPro" id="IPR011009">
    <property type="entry name" value="Kinase-like_dom_sf"/>
</dbReference>
<dbReference type="EMBL" id="BTSX01000003">
    <property type="protein sequence ID" value="GMS90738.1"/>
    <property type="molecule type" value="Genomic_DNA"/>
</dbReference>
<keyword evidence="7" id="KW-1185">Reference proteome</keyword>
<evidence type="ECO:0000256" key="4">
    <source>
        <dbReference type="ARBA" id="ARBA00022840"/>
    </source>
</evidence>
<dbReference type="Pfam" id="PF00069">
    <property type="entry name" value="Pkinase"/>
    <property type="match status" value="1"/>
</dbReference>
<dbReference type="GO" id="GO:0005737">
    <property type="term" value="C:cytoplasm"/>
    <property type="evidence" value="ECO:0007669"/>
    <property type="project" value="TreeGrafter"/>
</dbReference>
<keyword evidence="2" id="KW-0547">Nucleotide-binding</keyword>
<evidence type="ECO:0000256" key="1">
    <source>
        <dbReference type="ARBA" id="ARBA00022679"/>
    </source>
</evidence>
<dbReference type="PANTHER" id="PTHR11042:SF91">
    <property type="entry name" value="EUKARYOTIC TRANSLATION INITIATION FACTOR 2-ALPHA KINASE"/>
    <property type="match status" value="1"/>
</dbReference>